<keyword evidence="3" id="KW-1185">Reference proteome</keyword>
<evidence type="ECO:0000256" key="1">
    <source>
        <dbReference type="SAM" id="MobiDB-lite"/>
    </source>
</evidence>
<name>A0A9P1MYM4_9PELO</name>
<dbReference type="EMBL" id="CANHGI010000003">
    <property type="protein sequence ID" value="CAI5444502.1"/>
    <property type="molecule type" value="Genomic_DNA"/>
</dbReference>
<evidence type="ECO:0000313" key="3">
    <source>
        <dbReference type="Proteomes" id="UP001152747"/>
    </source>
</evidence>
<dbReference type="Proteomes" id="UP001152747">
    <property type="component" value="Unassembled WGS sequence"/>
</dbReference>
<feature type="region of interest" description="Disordered" evidence="1">
    <location>
        <begin position="68"/>
        <end position="108"/>
    </location>
</feature>
<proteinExistence type="predicted"/>
<sequence>MAEPSKRADIALLLASILEYPKEEMEKFRSAVKQSFGPSFFASNSPNQKSSSTLTEQFIRFLEVESESSKTAGNLPLRQKTEPPLKISMDSSAPQTSSSSANLDSLLR</sequence>
<organism evidence="2 3">
    <name type="scientific">Caenorhabditis angaria</name>
    <dbReference type="NCBI Taxonomy" id="860376"/>
    <lineage>
        <taxon>Eukaryota</taxon>
        <taxon>Metazoa</taxon>
        <taxon>Ecdysozoa</taxon>
        <taxon>Nematoda</taxon>
        <taxon>Chromadorea</taxon>
        <taxon>Rhabditida</taxon>
        <taxon>Rhabditina</taxon>
        <taxon>Rhabditomorpha</taxon>
        <taxon>Rhabditoidea</taxon>
        <taxon>Rhabditidae</taxon>
        <taxon>Peloderinae</taxon>
        <taxon>Caenorhabditis</taxon>
    </lineage>
</organism>
<evidence type="ECO:0000313" key="2">
    <source>
        <dbReference type="EMBL" id="CAI5444502.1"/>
    </source>
</evidence>
<evidence type="ECO:0008006" key="4">
    <source>
        <dbReference type="Google" id="ProtNLM"/>
    </source>
</evidence>
<protein>
    <recommendedName>
        <fullName evidence="4">GRIP domain-containing protein</fullName>
    </recommendedName>
</protein>
<comment type="caution">
    <text evidence="2">The sequence shown here is derived from an EMBL/GenBank/DDBJ whole genome shotgun (WGS) entry which is preliminary data.</text>
</comment>
<feature type="compositionally biased region" description="Low complexity" evidence="1">
    <location>
        <begin position="88"/>
        <end position="100"/>
    </location>
</feature>
<dbReference type="OrthoDB" id="425925at2759"/>
<accession>A0A9P1MYM4</accession>
<gene>
    <name evidence="2" type="ORF">CAMP_LOCUS7139</name>
</gene>
<reference evidence="2" key="1">
    <citation type="submission" date="2022-11" db="EMBL/GenBank/DDBJ databases">
        <authorList>
            <person name="Kikuchi T."/>
        </authorList>
    </citation>
    <scope>NUCLEOTIDE SEQUENCE</scope>
    <source>
        <strain evidence="2">PS1010</strain>
    </source>
</reference>
<dbReference type="AlphaFoldDB" id="A0A9P1MYM4"/>